<keyword evidence="2" id="KW-0677">Repeat</keyword>
<reference evidence="8" key="1">
    <citation type="submission" date="2023-08" db="EMBL/GenBank/DDBJ databases">
        <title>A de novo genome assembly of Solanum verrucosum Schlechtendal, a Mexican diploid species geographically isolated from the other diploid A-genome species in potato relatives.</title>
        <authorList>
            <person name="Hosaka K."/>
        </authorList>
    </citation>
    <scope>NUCLEOTIDE SEQUENCE</scope>
    <source>
        <tissue evidence="8">Young leaves</tissue>
    </source>
</reference>
<dbReference type="SUPFAM" id="SSF49899">
    <property type="entry name" value="Concanavalin A-like lectins/glucanases"/>
    <property type="match status" value="1"/>
</dbReference>
<evidence type="ECO:0000256" key="2">
    <source>
        <dbReference type="ARBA" id="ARBA00022737"/>
    </source>
</evidence>
<dbReference type="InterPro" id="IPR046851">
    <property type="entry name" value="NBCH_WD40"/>
</dbReference>
<dbReference type="PROSITE" id="PS50294">
    <property type="entry name" value="WD_REPEATS_REGION"/>
    <property type="match status" value="1"/>
</dbReference>
<feature type="repeat" description="WD" evidence="3">
    <location>
        <begin position="3298"/>
        <end position="3331"/>
    </location>
</feature>
<dbReference type="InterPro" id="IPR011993">
    <property type="entry name" value="PH-like_dom_sf"/>
</dbReference>
<keyword evidence="5" id="KW-1133">Transmembrane helix</keyword>
<proteinExistence type="predicted"/>
<keyword evidence="1 3" id="KW-0853">WD repeat</keyword>
<dbReference type="SUPFAM" id="SSF50729">
    <property type="entry name" value="PH domain-like"/>
    <property type="match status" value="1"/>
</dbReference>
<dbReference type="Gene3D" id="2.30.29.30">
    <property type="entry name" value="Pleckstrin-homology domain (PH domain)/Phosphotyrosine-binding domain (PTB)"/>
    <property type="match status" value="1"/>
</dbReference>
<protein>
    <recommendedName>
        <fullName evidence="10">BEACH domain-containing protein B</fullName>
    </recommendedName>
</protein>
<dbReference type="PROSITE" id="PS00678">
    <property type="entry name" value="WD_REPEATS_1"/>
    <property type="match status" value="1"/>
</dbReference>
<dbReference type="Gene3D" id="2.60.120.200">
    <property type="match status" value="1"/>
</dbReference>
<dbReference type="CDD" id="cd06071">
    <property type="entry name" value="Beach"/>
    <property type="match status" value="1"/>
</dbReference>
<evidence type="ECO:0000256" key="4">
    <source>
        <dbReference type="SAM" id="MobiDB-lite"/>
    </source>
</evidence>
<dbReference type="PANTHER" id="PTHR13743">
    <property type="entry name" value="BEIGE/BEACH-RELATED"/>
    <property type="match status" value="1"/>
</dbReference>
<name>A0AAF0QR85_SOLVR</name>
<evidence type="ECO:0000256" key="5">
    <source>
        <dbReference type="SAM" id="Phobius"/>
    </source>
</evidence>
<organism evidence="8 9">
    <name type="scientific">Solanum verrucosum</name>
    <dbReference type="NCBI Taxonomy" id="315347"/>
    <lineage>
        <taxon>Eukaryota</taxon>
        <taxon>Viridiplantae</taxon>
        <taxon>Streptophyta</taxon>
        <taxon>Embryophyta</taxon>
        <taxon>Tracheophyta</taxon>
        <taxon>Spermatophyta</taxon>
        <taxon>Magnoliopsida</taxon>
        <taxon>eudicotyledons</taxon>
        <taxon>Gunneridae</taxon>
        <taxon>Pentapetalae</taxon>
        <taxon>asterids</taxon>
        <taxon>lamiids</taxon>
        <taxon>Solanales</taxon>
        <taxon>Solanaceae</taxon>
        <taxon>Solanoideae</taxon>
        <taxon>Solaneae</taxon>
        <taxon>Solanum</taxon>
    </lineage>
</organism>
<dbReference type="Pfam" id="PF02138">
    <property type="entry name" value="Beach"/>
    <property type="match status" value="1"/>
</dbReference>
<dbReference type="SMART" id="SM01026">
    <property type="entry name" value="Beach"/>
    <property type="match status" value="1"/>
</dbReference>
<dbReference type="InterPro" id="IPR036322">
    <property type="entry name" value="WD40_repeat_dom_sf"/>
</dbReference>
<evidence type="ECO:0000259" key="6">
    <source>
        <dbReference type="PROSITE" id="PS50197"/>
    </source>
</evidence>
<keyword evidence="9" id="KW-1185">Reference proteome</keyword>
<dbReference type="Pfam" id="PF20425">
    <property type="entry name" value="Neurobeachin"/>
    <property type="match status" value="2"/>
</dbReference>
<feature type="region of interest" description="Disordered" evidence="4">
    <location>
        <begin position="3528"/>
        <end position="3547"/>
    </location>
</feature>
<dbReference type="SMART" id="SM00320">
    <property type="entry name" value="WD40"/>
    <property type="match status" value="5"/>
</dbReference>
<keyword evidence="5" id="KW-0472">Membrane</keyword>
<evidence type="ECO:0000259" key="7">
    <source>
        <dbReference type="PROSITE" id="PS51783"/>
    </source>
</evidence>
<dbReference type="SUPFAM" id="SSF81837">
    <property type="entry name" value="BEACH domain"/>
    <property type="match status" value="1"/>
</dbReference>
<keyword evidence="5" id="KW-0812">Transmembrane</keyword>
<sequence length="3547" mass="398421">MWNSEVGDEAILNTLWSRYENAPDKVEKRRLMHIFLKQFLIVYRDWQPINPLQSPKDHGFVQPVDSQHSGDVVVGCSFGHPSEIIAVLIEEVAQMITLVNEHLSRNSSTITSEGLPILDSLTVITRSMHNCRVFGYYGGIQKLTALMKAAVVQLKAIASALSADEALSNPVAEKIAILQNILLYVVSIIGSFINLHFSTPNKTWLNSGYMEIFGPRSVEIHDIVTGIDVSDSETMIRWRQKAIVSVMEAGGLNWLVGKTPLRGTTLGCTFCIFSHFTMVISLSFFISELLRVMKRLSMKEQDTDISLHYLTLRALQLALVDNPRGQNHFRSIGGLEVLLDGLGVASNSALRMRDFSTSDTSRNANILMCTFQLHVLSLEVLREAVFGNLNNLQFLSENGRVQKFANSFCSLAFMLQEYKEKSDNLFAQDDMEITVSSDNDTTGEEVLETKLSSKSSTPYLKNWHDYVSKLSTVLFTFLLSPEDAKADNSQTSTVKSSLPVSSAYGELSVKWIIRVLLTVFPCIKACSNQKELPGHLRTFIYTLQHHVLSAFKKILVLLPSLLHVFRAEGAWDFIFSENFFYFCLESLGSSDDSLSKKGYSDDCNEQCCDSNGRTASLNLHELEALQTEVVSFLEFAATLTGSSHNLGNAKNNSGTIEELEEYRKPECSIMLEALEQSACNPGVANLLAKGLLQIMRSSSEKTLSSFKTLDAVPRVLKVACIQAQESKRHGIASPQTEDDPVPSLNQDMANSFEMIHSWQNSMETFIELFTEFFSLTNDAKNSTLHSATCVDHLFELFWEEKLRNHMLPLILDLMKIVPSSEEDQKAKLYLCSKYLETFTHVKDRENFVELSIDLLVGMIDLLLTDIEYYQALFREGECFIHVVSLLNGNLDVPKGEELVLNVLQTLTCLLSGNDVSKVEGSNVTDIKEVIKSFYENLYKETEVWRPELQLQGITCINEDEKEELQKQIEEEEILECIKLCAMEKAPGPDGFPMSFYLIFWEVMKEDIKDANINECWTAQGWDLIFRRFLNYWEVERVAKLLELLEKSAGITNAPDSLRWKHSKDGAFTVNRAYKMESPQQRNSKQSLWRKAAFQALVGTGYQTLRSLLLDFCQWQPSEALLDALLDMLVDGKFDLKASPVIKNEDVILLYLSVLQKSSDSSRNQGLDIFLQLIRDSMSNQASCVKSGMLNFLLDWFPQEGKDTVVLKIAQLIQVIGGHSISGKDIRKIFALLRSEKVGSHQQYSSLLLTSMLSMLNEKGPTAFFDLNGVESGISIKTPVQWPLNKGFSFTCWLRVESFPRGGGTMGLFSFLTESGRGCIGVLGKDKLIYESINQKRQSVVLQVNLVRKKWHFLCLTHTIGRTFSGGSQLKCYLDGTLVSSEKCRYAKVNEPLTCCTIGTKISLPSYEEESPTLSSKDPSAFYGQIGPVYLFNDSIASEHVQGIYSLGPSYMYSFLDNETAVHLDNPLPSGVLDVKDGLASKIIFGLNSQARNGRRLFNVSPVVDPGIDKSSFEATVLVGTQLCSRRLLQQIIYCVGGVSVFFPLFTKTDLYEIEEAKQAGQDLLTPITKERLTAEVIELIASVLDENLANQQQMLLLSGFPMLGFLLQSVPPEQLNMDTLSALKHLLNVVAIGGLSDMLVKDAISHIFLSPVIWVYSVYRVQRELYMFLIQQFDNDPRLLRSLCRLPRVLDIIRQFYWDDVKTRFAVGSKPLLHPVTKQVIGERPSKDEIHKIRLLLLSLGEMSLRQHISASDIKSLIAFFERSQDMACIEDVLHMVIRAVSQKQLLASFLEQVNLIGGCHIFVNLLERDTSLFPTKKCTTSTTRSRLPVGSEPTQSACGLSAPLTTLDVNHLNWMKTAINDYKSGMVELSGVLNGGTVGFKVVCVGAVVMGECGWEIMEKSPKIDRDFEPIRLLGLQFLGRLLVGLPLEKKGSKFFSIAVGRSKSLPEGPRKVSSRTQPIFSVISDRLFKFPQTDLLCATLFDVLLGGASPKQVLQKHNQLDRQKSSKSSSQFFLPQILAIIFRFLSGCKDAPTRIKIISDLLDLLDSNTTNIEALMEHGWNAWLDASVKLNALKNYKLESKINDDTETSEQNLLRSFYCVVLCHYMHSIKGGWQHLEETVNFLLVQCEQGGIAYRHFLRDLYEDLVRKLLDLSAVENVLITQPCRDNMLYLLKLVDEMLLSEMKFNLPYPASNTEFSSEFLELEQLKDLGSALLDALQGEPDEKLSRSHVFKLPDTNEVEKIDDEWWNLCDNIWSAISEMNGKGPSKMLPRSSQSVAPSLSQRARGLVESLNIPAAEMAAVVVSGGISNALAGKPNKPVDKAMLLRGEKCPRIVFRLIILYLCKSSLERASRCVQQIIPLLPCLLTADDEQSKSRLQLFIWALLAVRSHYGALDDGARFHVIAHIIRETVNCGKLMLATSIVSREDSVESGSSTKEGSTIHNLIQKDRVLSAFADEVKYVKSSTADRTTQLHELRVRLDETTITDSNQKKAFEDEIQSSLNVILASDDNRRSSFQLAYDEQQQIVAGKWIHTFRSLIDERGPWSADPFPNSTLTHWKLDKTEDTWRRRQKLRRNYHFDEKLCRPTSTTPSIEVLNPSNDAKSGFAAHIPEQMKRFLLKGIRRITDEGPSELNESESELSGQKPGSEDLSDRQYLEVVKESGDLKDIAKEDLDCSSTQMESEDSEVLMSVPCVLVTPKRKLAGHLAVKKKFLHFFGEFLVEGTGGSSVFRNFDSSGKFDINKSEQLGGLQNHKYLKWPMSYDLDNERGRAINSIGAVNNDEHQKHPNNINRHRRWTIFKVKAVHWTRYLLRYTAIEIFFSDSTAPVFFNFASKKDAKDVGSLIVLNRNESMFPKGYRDKAGVISFVDRRVALEMAENARERWKRREITNFEYLMALNTLAGRSYNDLTQYPVFPWILADYSSETLDFNKSSTFRDLSKPVGALDAKRFEVFEDRYRSFSDPDIPSFYYGSHYSSMGIVLFYLLRLEPFTALHRNLQGGKFDHADRLFHSIGGTYRNCLSNTSDVKELIPEFFYMPEFLINSNSYHFGVKQDGEPIGDICLPPWAKGCPEEFVSKNREALESEYVSSNLHQWIDLVFGYKQRGKPAVEAANIFYYLTYEDAVDLDTMDDELQRSAIEDQIANFGQTPIQLFRKKHPRRGPPIPIAHPLRFAPGSINLTSMASCASSCPSATLYVNVLDSNIVLVNQGLSMSVKTWVTTQLQSGGNFTFSSSQDPFFGIGSDILPPRKIGSPLAENIELGAQCFGTLSTPSESFLITCGTCENSFQVISLTDGRMVQSIRQHKDVVSCISVTSDGSILATGSYDTTVMIWEIVRIRTSEKRVKHTQAEVPRKDCIIAEAPFHILCGHDDVITCLYASIELDIVISGSKDGTCVFHTLRDGRYVRSLRHPSGSPLSKLVASRHGRIVLYSDDDLSLHLYSINGKHISSSESNGRLNCLELSSCGEFLVCAGDQGLIIVRSMNSLEIVGKYNGIGKIVTSLTVTPEECFIAGTKDGSLLVYSIENPQLRKTSVPRNSKSKASMTYDAELR</sequence>
<dbReference type="InterPro" id="IPR036372">
    <property type="entry name" value="BEACH_dom_sf"/>
</dbReference>
<dbReference type="Gene3D" id="1.10.1540.10">
    <property type="entry name" value="BEACH domain"/>
    <property type="match status" value="1"/>
</dbReference>
<dbReference type="Proteomes" id="UP001234989">
    <property type="component" value="Chromosome 4"/>
</dbReference>
<dbReference type="Pfam" id="PF20426">
    <property type="entry name" value="NBCH_WD40"/>
    <property type="match status" value="1"/>
</dbReference>
<dbReference type="InterPro" id="IPR019775">
    <property type="entry name" value="WD40_repeat_CS"/>
</dbReference>
<feature type="compositionally biased region" description="Polar residues" evidence="4">
    <location>
        <begin position="3528"/>
        <end position="3539"/>
    </location>
</feature>
<evidence type="ECO:0000256" key="1">
    <source>
        <dbReference type="ARBA" id="ARBA00022574"/>
    </source>
</evidence>
<dbReference type="FunFam" id="1.10.1540.10:FF:000001">
    <property type="entry name" value="neurobeachin isoform X1"/>
    <property type="match status" value="1"/>
</dbReference>
<evidence type="ECO:0008006" key="10">
    <source>
        <dbReference type="Google" id="ProtNLM"/>
    </source>
</evidence>
<dbReference type="PANTHER" id="PTHR13743:SF112">
    <property type="entry name" value="BEACH DOMAIN-CONTAINING PROTEIN"/>
    <property type="match status" value="1"/>
</dbReference>
<dbReference type="Pfam" id="PF16057">
    <property type="entry name" value="DUF4800"/>
    <property type="match status" value="1"/>
</dbReference>
<feature type="non-terminal residue" evidence="8">
    <location>
        <position position="3547"/>
    </location>
</feature>
<evidence type="ECO:0000313" key="9">
    <source>
        <dbReference type="Proteomes" id="UP001234989"/>
    </source>
</evidence>
<dbReference type="Pfam" id="PF14844">
    <property type="entry name" value="PH_BEACH"/>
    <property type="match status" value="1"/>
</dbReference>
<dbReference type="InterPro" id="IPR031570">
    <property type="entry name" value="NBEA/BDCP_DUF4704"/>
</dbReference>
<dbReference type="InterPro" id="IPR001680">
    <property type="entry name" value="WD40_rpt"/>
</dbReference>
<evidence type="ECO:0000313" key="8">
    <source>
        <dbReference type="EMBL" id="WMV26868.1"/>
    </source>
</evidence>
<feature type="transmembrane region" description="Helical" evidence="5">
    <location>
        <begin position="266"/>
        <end position="286"/>
    </location>
</feature>
<dbReference type="Gene3D" id="2.130.10.10">
    <property type="entry name" value="YVTN repeat-like/Quinoprotein amine dehydrogenase"/>
    <property type="match status" value="1"/>
</dbReference>
<dbReference type="EMBL" id="CP133615">
    <property type="protein sequence ID" value="WMV26868.1"/>
    <property type="molecule type" value="Genomic_DNA"/>
</dbReference>
<dbReference type="SUPFAM" id="SSF50978">
    <property type="entry name" value="WD40 repeat-like"/>
    <property type="match status" value="1"/>
</dbReference>
<dbReference type="InterPro" id="IPR050865">
    <property type="entry name" value="BEACH_Domain"/>
</dbReference>
<feature type="domain" description="BEACH" evidence="6">
    <location>
        <begin position="2868"/>
        <end position="3158"/>
    </location>
</feature>
<dbReference type="InterPro" id="IPR000409">
    <property type="entry name" value="BEACH_dom"/>
</dbReference>
<dbReference type="InterPro" id="IPR015943">
    <property type="entry name" value="WD40/YVTN_repeat-like_dom_sf"/>
</dbReference>
<feature type="transmembrane region" description="Helical" evidence="5">
    <location>
        <begin position="177"/>
        <end position="197"/>
    </location>
</feature>
<dbReference type="CDD" id="cd01201">
    <property type="entry name" value="PH_BEACH"/>
    <property type="match status" value="1"/>
</dbReference>
<feature type="domain" description="BEACH-type PH" evidence="7">
    <location>
        <begin position="2682"/>
        <end position="2845"/>
    </location>
</feature>
<feature type="region of interest" description="Disordered" evidence="4">
    <location>
        <begin position="2628"/>
        <end position="2653"/>
    </location>
</feature>
<dbReference type="PROSITE" id="PS50082">
    <property type="entry name" value="WD_REPEATS_2"/>
    <property type="match status" value="1"/>
</dbReference>
<dbReference type="InterPro" id="IPR023362">
    <property type="entry name" value="PH-BEACH_dom"/>
</dbReference>
<dbReference type="PROSITE" id="PS51783">
    <property type="entry name" value="PH_BEACH"/>
    <property type="match status" value="1"/>
</dbReference>
<evidence type="ECO:0000256" key="3">
    <source>
        <dbReference type="PROSITE-ProRule" id="PRU00221"/>
    </source>
</evidence>
<dbReference type="PROSITE" id="PS50197">
    <property type="entry name" value="BEACH"/>
    <property type="match status" value="1"/>
</dbReference>
<dbReference type="Pfam" id="PF15787">
    <property type="entry name" value="DUF4704"/>
    <property type="match status" value="2"/>
</dbReference>
<gene>
    <name evidence="8" type="ORF">MTR67_020253</name>
</gene>
<accession>A0AAF0QR85</accession>
<dbReference type="InterPro" id="IPR046852">
    <property type="entry name" value="Neurobeachin_a-sol"/>
</dbReference>
<dbReference type="InterPro" id="IPR013320">
    <property type="entry name" value="ConA-like_dom_sf"/>
</dbReference>